<comment type="subcellular location">
    <subcellularLocation>
        <location evidence="1">Mitochondrion</location>
    </subcellularLocation>
</comment>
<feature type="domain" description="LysM" evidence="6">
    <location>
        <begin position="109"/>
        <end position="153"/>
    </location>
</feature>
<protein>
    <recommendedName>
        <fullName evidence="4">Oxidation resistance protein 1</fullName>
    </recommendedName>
</protein>
<sequence length="716" mass="81227">MRKIFSRFHKTKQPNQNISQENSQENSMISDDQSSQSITISENNDDQQLSDSQDNIALQEISNSFSHRNSYLASVEDDEISISDNDFPPPPPQSTIKHASTLPMHSSAFYYTVQDGDTVQSISSKFKVKESLIRIANRIYDDNKLNVGEAIQLFTDIDLPQKIPPIDVHVYDSKDQTDGLPGKLYIKKHSLIFSRKSLFHQNHYINLSGYLESDVFPHPSQFLTSEARDIQLSILVVNYLKDPKDKSTSVSEYFSGAKDDLEKIRVEIIKTADIAQEKVNYVPLNPNLIFYSQEFAETASIPTKKRRSTRGRNQEGPRITGSGVQTMKVFIPQIQFLNGQLNILKKTDVFLVRKKLPPRFQNSNWSRLYTSMDDGFLLSTFYRKVTGQKPLLFFLKTIDGDLLGAFIPSGMVVSNSFYGAIDTFVFRLRTEIPTHDIFITRLTDRDDDREKEGPTSHADGEAGAGKVEQTIPDVSSQEKTEDNQGEQVNSEENDQNDKENSEVNDQNDKENSEVNNQNDKENSEVNDQNDKENSEVNDQNDKENSEVNDQNDKENSEVNDQNDKENSEVNDQKEQDEEEQENSEDKGNPEENDHSSPDASTPAGGLNEVVQKDNKNSEANDQKIHPQATSNASARAHTPRTVIDAFKWNKLRCFENRNFVFSSTENILFGGGDSSAIYIDSDMYNGYSDPCETFGSPRLTKKKKFRISIIEAWQLI</sequence>
<dbReference type="SUPFAM" id="SSF54106">
    <property type="entry name" value="LysM domain"/>
    <property type="match status" value="1"/>
</dbReference>
<comment type="caution">
    <text evidence="8">The sequence shown here is derived from an EMBL/GenBank/DDBJ whole genome shotgun (WGS) entry which is preliminary data.</text>
</comment>
<keyword evidence="3" id="KW-0496">Mitochondrion</keyword>
<feature type="compositionally biased region" description="Basic and acidic residues" evidence="5">
    <location>
        <begin position="495"/>
        <end position="573"/>
    </location>
</feature>
<dbReference type="SMART" id="SM00257">
    <property type="entry name" value="LysM"/>
    <property type="match status" value="1"/>
</dbReference>
<evidence type="ECO:0000259" key="6">
    <source>
        <dbReference type="PROSITE" id="PS51782"/>
    </source>
</evidence>
<feature type="compositionally biased region" description="Basic residues" evidence="5">
    <location>
        <begin position="1"/>
        <end position="12"/>
    </location>
</feature>
<reference evidence="8 9" key="1">
    <citation type="submission" date="2024-04" db="EMBL/GenBank/DDBJ databases">
        <title>Tritrichomonas musculus Genome.</title>
        <authorList>
            <person name="Alves-Ferreira E."/>
            <person name="Grigg M."/>
            <person name="Lorenzi H."/>
            <person name="Galac M."/>
        </authorList>
    </citation>
    <scope>NUCLEOTIDE SEQUENCE [LARGE SCALE GENOMIC DNA]</scope>
    <source>
        <strain evidence="8 9">EAF2021</strain>
    </source>
</reference>
<evidence type="ECO:0000256" key="4">
    <source>
        <dbReference type="ARBA" id="ARBA00040604"/>
    </source>
</evidence>
<evidence type="ECO:0000313" key="9">
    <source>
        <dbReference type="Proteomes" id="UP001470230"/>
    </source>
</evidence>
<comment type="similarity">
    <text evidence="2">Belongs to the OXR1 family.</text>
</comment>
<evidence type="ECO:0000313" key="8">
    <source>
        <dbReference type="EMBL" id="KAK8876575.1"/>
    </source>
</evidence>
<dbReference type="SMART" id="SM00584">
    <property type="entry name" value="TLDc"/>
    <property type="match status" value="1"/>
</dbReference>
<dbReference type="InterPro" id="IPR006571">
    <property type="entry name" value="TLDc_dom"/>
</dbReference>
<dbReference type="InterPro" id="IPR018392">
    <property type="entry name" value="LysM"/>
</dbReference>
<gene>
    <name evidence="8" type="ORF">M9Y10_006792</name>
</gene>
<evidence type="ECO:0000256" key="1">
    <source>
        <dbReference type="ARBA" id="ARBA00004173"/>
    </source>
</evidence>
<feature type="compositionally biased region" description="Basic and acidic residues" evidence="5">
    <location>
        <begin position="443"/>
        <end position="460"/>
    </location>
</feature>
<feature type="domain" description="TLDc" evidence="7">
    <location>
        <begin position="342"/>
        <end position="716"/>
    </location>
</feature>
<accession>A0ABR2JF42</accession>
<dbReference type="PANTHER" id="PTHR23354:SF62">
    <property type="entry name" value="MUSTARD, ISOFORM V"/>
    <property type="match status" value="1"/>
</dbReference>
<dbReference type="PROSITE" id="PS51782">
    <property type="entry name" value="LYSM"/>
    <property type="match status" value="1"/>
</dbReference>
<dbReference type="Pfam" id="PF01476">
    <property type="entry name" value="LysM"/>
    <property type="match status" value="1"/>
</dbReference>
<dbReference type="CDD" id="cd00118">
    <property type="entry name" value="LysM"/>
    <property type="match status" value="1"/>
</dbReference>
<dbReference type="PROSITE" id="PS51886">
    <property type="entry name" value="TLDC"/>
    <property type="match status" value="1"/>
</dbReference>
<feature type="region of interest" description="Disordered" evidence="5">
    <location>
        <begin position="301"/>
        <end position="320"/>
    </location>
</feature>
<evidence type="ECO:0000256" key="3">
    <source>
        <dbReference type="ARBA" id="ARBA00023128"/>
    </source>
</evidence>
<evidence type="ECO:0000256" key="2">
    <source>
        <dbReference type="ARBA" id="ARBA00009540"/>
    </source>
</evidence>
<organism evidence="8 9">
    <name type="scientific">Tritrichomonas musculus</name>
    <dbReference type="NCBI Taxonomy" id="1915356"/>
    <lineage>
        <taxon>Eukaryota</taxon>
        <taxon>Metamonada</taxon>
        <taxon>Parabasalia</taxon>
        <taxon>Tritrichomonadida</taxon>
        <taxon>Tritrichomonadidae</taxon>
        <taxon>Tritrichomonas</taxon>
    </lineage>
</organism>
<evidence type="ECO:0000259" key="7">
    <source>
        <dbReference type="PROSITE" id="PS51886"/>
    </source>
</evidence>
<dbReference type="PANTHER" id="PTHR23354">
    <property type="entry name" value="NUCLEOLAR PROTEIN 7/ESTROGEN RECEPTOR COACTIVATOR-RELATED"/>
    <property type="match status" value="1"/>
</dbReference>
<proteinExistence type="inferred from homology"/>
<dbReference type="Pfam" id="PF07534">
    <property type="entry name" value="TLD"/>
    <property type="match status" value="2"/>
</dbReference>
<name>A0ABR2JF42_9EUKA</name>
<feature type="compositionally biased region" description="Low complexity" evidence="5">
    <location>
        <begin position="13"/>
        <end position="50"/>
    </location>
</feature>
<feature type="region of interest" description="Disordered" evidence="5">
    <location>
        <begin position="443"/>
        <end position="637"/>
    </location>
</feature>
<evidence type="ECO:0000256" key="5">
    <source>
        <dbReference type="SAM" id="MobiDB-lite"/>
    </source>
</evidence>
<feature type="region of interest" description="Disordered" evidence="5">
    <location>
        <begin position="1"/>
        <end position="50"/>
    </location>
</feature>
<dbReference type="Proteomes" id="UP001470230">
    <property type="component" value="Unassembled WGS sequence"/>
</dbReference>
<dbReference type="EMBL" id="JAPFFF010000012">
    <property type="protein sequence ID" value="KAK8876575.1"/>
    <property type="molecule type" value="Genomic_DNA"/>
</dbReference>
<keyword evidence="9" id="KW-1185">Reference proteome</keyword>
<dbReference type="Gene3D" id="3.10.350.10">
    <property type="entry name" value="LysM domain"/>
    <property type="match status" value="1"/>
</dbReference>
<feature type="compositionally biased region" description="Basic and acidic residues" evidence="5">
    <location>
        <begin position="610"/>
        <end position="624"/>
    </location>
</feature>
<feature type="compositionally biased region" description="Basic and acidic residues" evidence="5">
    <location>
        <begin position="583"/>
        <end position="596"/>
    </location>
</feature>
<dbReference type="InterPro" id="IPR036779">
    <property type="entry name" value="LysM_dom_sf"/>
</dbReference>